<gene>
    <name evidence="1" type="ORF">EKO24_012060</name>
</gene>
<protein>
    <recommendedName>
        <fullName evidence="3">MSHA biogenesis protein MshP</fullName>
    </recommendedName>
</protein>
<dbReference type="Proteomes" id="UP000733744">
    <property type="component" value="Unassembled WGS sequence"/>
</dbReference>
<comment type="caution">
    <text evidence="1">The sequence shown here is derived from an EMBL/GenBank/DDBJ whole genome shotgun (WGS) entry which is preliminary data.</text>
</comment>
<sequence>MMQTKHYQQGYLLVAAIFLLIGLAALGAFMVKLSDTQHLTSAQDIQGSRAYWAARSGLEWAAATIDASDAARSTCHSATIDIDGFSVQVSEEDCSASLPPSYSEGGISYLHRIVSTAGSGGAVGSLGYIERSLTATMEFCTPKATC</sequence>
<dbReference type="EMBL" id="RYFG02000099">
    <property type="protein sequence ID" value="TRW94329.1"/>
    <property type="molecule type" value="Genomic_DNA"/>
</dbReference>
<evidence type="ECO:0000313" key="1">
    <source>
        <dbReference type="EMBL" id="TRW94329.1"/>
    </source>
</evidence>
<evidence type="ECO:0000313" key="2">
    <source>
        <dbReference type="Proteomes" id="UP000733744"/>
    </source>
</evidence>
<reference evidence="1 2" key="1">
    <citation type="journal article" date="2019" name="Antonie Van Leeuwenhoek">
        <title>Description of 'Ca. Methylobacter oryzae' KRF1, a novel species from the environmentally important Methylobacter clade 2.</title>
        <authorList>
            <person name="Khatri K."/>
            <person name="Mohite J.A."/>
            <person name="Pandit P.S."/>
            <person name="Bahulikar R."/>
            <person name="Rahalkar M.C."/>
        </authorList>
    </citation>
    <scope>NUCLEOTIDE SEQUENCE [LARGE SCALE GENOMIC DNA]</scope>
    <source>
        <strain evidence="1 2">KRF1</strain>
    </source>
</reference>
<accession>A0ABY3C9T6</accession>
<proteinExistence type="predicted"/>
<keyword evidence="2" id="KW-1185">Reference proteome</keyword>
<evidence type="ECO:0008006" key="3">
    <source>
        <dbReference type="Google" id="ProtNLM"/>
    </source>
</evidence>
<organism evidence="1 2">
    <name type="scientific">Candidatus Methylobacter oryzae</name>
    <dbReference type="NCBI Taxonomy" id="2497749"/>
    <lineage>
        <taxon>Bacteria</taxon>
        <taxon>Pseudomonadati</taxon>
        <taxon>Pseudomonadota</taxon>
        <taxon>Gammaproteobacteria</taxon>
        <taxon>Methylococcales</taxon>
        <taxon>Methylococcaceae</taxon>
        <taxon>Methylobacter</taxon>
    </lineage>
</organism>
<dbReference type="RefSeq" id="WP_127029229.1">
    <property type="nucleotide sequence ID" value="NZ_RYFG02000099.1"/>
</dbReference>
<name>A0ABY3C9T6_9GAMM</name>